<feature type="active site" description="O-(5'-phospho-DNA)-tyrosine intermediate" evidence="13">
    <location>
        <position position="311"/>
    </location>
</feature>
<keyword evidence="5" id="KW-0863">Zinc-finger</keyword>
<dbReference type="GO" id="GO:0004519">
    <property type="term" value="F:endonuclease activity"/>
    <property type="evidence" value="ECO:0007669"/>
    <property type="project" value="InterPro"/>
</dbReference>
<protein>
    <recommendedName>
        <fullName evidence="13">DNA topoisomerase 1</fullName>
        <ecNumber evidence="13">5.6.2.1</ecNumber>
    </recommendedName>
    <alternativeName>
        <fullName evidence="13">DNA topoisomerase I</fullName>
    </alternativeName>
</protein>
<dbReference type="InterPro" id="IPR003601">
    <property type="entry name" value="Topo_IA_2"/>
</dbReference>
<dbReference type="PRINTS" id="PR00417">
    <property type="entry name" value="PRTPISMRASEI"/>
</dbReference>
<dbReference type="SUPFAM" id="SSF56712">
    <property type="entry name" value="Prokaryotic type I DNA topoisomerase"/>
    <property type="match status" value="2"/>
</dbReference>
<dbReference type="InterPro" id="IPR013497">
    <property type="entry name" value="Topo_IA_cen"/>
</dbReference>
<dbReference type="SUPFAM" id="SSF51294">
    <property type="entry name" value="Hedgehog/intein (Hint) domain"/>
    <property type="match status" value="1"/>
</dbReference>
<dbReference type="Gene3D" id="2.170.16.10">
    <property type="entry name" value="Hedgehog/Intein (Hint) domain"/>
    <property type="match status" value="2"/>
</dbReference>
<dbReference type="KEGG" id="mig:Metig_0780"/>
<dbReference type="InterPro" id="IPR010982">
    <property type="entry name" value="Lambda_DNA-bd_dom_sf"/>
</dbReference>
<dbReference type="Gene3D" id="1.10.290.10">
    <property type="entry name" value="Topoisomerase I, domain 4"/>
    <property type="match status" value="1"/>
</dbReference>
<dbReference type="InterPro" id="IPR036844">
    <property type="entry name" value="Hint_dom_sf"/>
</dbReference>
<dbReference type="RefSeq" id="WP_013798929.1">
    <property type="nucleotide sequence ID" value="NC_015562.1"/>
</dbReference>
<dbReference type="InterPro" id="IPR001387">
    <property type="entry name" value="Cro/C1-type_HTH"/>
</dbReference>
<keyword evidence="3" id="KW-0479">Metal-binding</keyword>
<keyword evidence="6" id="KW-0068">Autocatalytic cleavage</keyword>
<feature type="region of interest" description="Interaction with DNA" evidence="13">
    <location>
        <begin position="192"/>
        <end position="197"/>
    </location>
</feature>
<dbReference type="InterPro" id="IPR013498">
    <property type="entry name" value="Topo_IA_Znf"/>
</dbReference>
<feature type="site" description="Interaction with DNA" evidence="13">
    <location>
        <position position="51"/>
    </location>
</feature>
<dbReference type="EC" id="5.6.2.1" evidence="13"/>
<dbReference type="Pfam" id="PF01131">
    <property type="entry name" value="Topoisom_bac"/>
    <property type="match status" value="1"/>
</dbReference>
<dbReference type="InterPro" id="IPR027434">
    <property type="entry name" value="Homing_endonucl"/>
</dbReference>
<dbReference type="InterPro" id="IPR004042">
    <property type="entry name" value="Intein_endonuc_central"/>
</dbReference>
<evidence type="ECO:0000256" key="8">
    <source>
        <dbReference type="ARBA" id="ARBA00022842"/>
    </source>
</evidence>
<dbReference type="Pfam" id="PF14890">
    <property type="entry name" value="Intein_splicing"/>
    <property type="match status" value="1"/>
</dbReference>
<dbReference type="InterPro" id="IPR003602">
    <property type="entry name" value="Topo_IA_DNA-bd_dom"/>
</dbReference>
<evidence type="ECO:0000256" key="4">
    <source>
        <dbReference type="ARBA" id="ARBA00022737"/>
    </source>
</evidence>
<accession>F6BCW5</accession>
<dbReference type="PRINTS" id="PR00379">
    <property type="entry name" value="INTEIN"/>
</dbReference>
<dbReference type="GeneID" id="32173650"/>
<dbReference type="SMART" id="SM00436">
    <property type="entry name" value="TOP1Bc"/>
    <property type="match status" value="1"/>
</dbReference>
<dbReference type="Gene3D" id="3.30.65.10">
    <property type="entry name" value="Bacterial Topoisomerase I, domain 1"/>
    <property type="match status" value="3"/>
</dbReference>
<keyword evidence="9" id="KW-0651">Protein splicing</keyword>
<evidence type="ECO:0000313" key="19">
    <source>
        <dbReference type="Proteomes" id="UP000009227"/>
    </source>
</evidence>
<evidence type="ECO:0000256" key="2">
    <source>
        <dbReference type="ARBA" id="ARBA00009446"/>
    </source>
</evidence>
<evidence type="ECO:0000256" key="6">
    <source>
        <dbReference type="ARBA" id="ARBA00022813"/>
    </source>
</evidence>
<dbReference type="GO" id="GO:0005694">
    <property type="term" value="C:chromosome"/>
    <property type="evidence" value="ECO:0007669"/>
    <property type="project" value="InterPro"/>
</dbReference>
<dbReference type="InterPro" id="IPR013826">
    <property type="entry name" value="Topo_IA_cen_sub3"/>
</dbReference>
<keyword evidence="19" id="KW-1185">Reference proteome</keyword>
<dbReference type="InterPro" id="IPR036390">
    <property type="entry name" value="WH_DNA-bd_sf"/>
</dbReference>
<keyword evidence="14" id="KW-0175">Coiled coil</keyword>
<dbReference type="GO" id="GO:0006265">
    <property type="term" value="P:DNA topological change"/>
    <property type="evidence" value="ECO:0007669"/>
    <property type="project" value="UniProtKB-UniRule"/>
</dbReference>
<dbReference type="PROSITE" id="PS50819">
    <property type="entry name" value="INTEIN_ENDONUCLEASE"/>
    <property type="match status" value="1"/>
</dbReference>
<dbReference type="InterPro" id="IPR030934">
    <property type="entry name" value="Intein_C"/>
</dbReference>
<dbReference type="InterPro" id="IPR003586">
    <property type="entry name" value="Hint_dom_C"/>
</dbReference>
<dbReference type="PROSITE" id="PS50880">
    <property type="entry name" value="TOPRIM"/>
    <property type="match status" value="1"/>
</dbReference>
<dbReference type="SMART" id="SM00306">
    <property type="entry name" value="HintN"/>
    <property type="match status" value="1"/>
</dbReference>
<feature type="domain" description="Topo IA-type catalytic" evidence="17">
    <location>
        <begin position="1021"/>
        <end position="1100"/>
    </location>
</feature>
<comment type="subunit">
    <text evidence="13">Monomer.</text>
</comment>
<dbReference type="CDD" id="cd00081">
    <property type="entry name" value="Hint"/>
    <property type="match status" value="2"/>
</dbReference>
<dbReference type="SMART" id="SM00493">
    <property type="entry name" value="TOPRIM"/>
    <property type="match status" value="1"/>
</dbReference>
<dbReference type="CDD" id="cd03362">
    <property type="entry name" value="TOPRIM_TopoIA_TopoIII"/>
    <property type="match status" value="1"/>
</dbReference>
<evidence type="ECO:0000256" key="7">
    <source>
        <dbReference type="ARBA" id="ARBA00022833"/>
    </source>
</evidence>
<feature type="domain" description="DOD-type homing endonuclease" evidence="15">
    <location>
        <begin position="712"/>
        <end position="850"/>
    </location>
</feature>
<dbReference type="Gene3D" id="1.10.460.10">
    <property type="entry name" value="Topoisomerase I, domain 2"/>
    <property type="match status" value="2"/>
</dbReference>
<comment type="caution">
    <text evidence="13">Lacks conserved residue(s) required for the propagation of feature annotation.</text>
</comment>
<evidence type="ECO:0000259" key="17">
    <source>
        <dbReference type="PROSITE" id="PS52039"/>
    </source>
</evidence>
<dbReference type="GO" id="GO:0003917">
    <property type="term" value="F:DNA topoisomerase type I (single strand cut, ATP-independent) activity"/>
    <property type="evidence" value="ECO:0007669"/>
    <property type="project" value="UniProtKB-UniRule"/>
</dbReference>
<dbReference type="InterPro" id="IPR006142">
    <property type="entry name" value="INTEIN"/>
</dbReference>
<dbReference type="EMBL" id="CP002737">
    <property type="protein sequence ID" value="AEF96326.1"/>
    <property type="molecule type" value="Genomic_DNA"/>
</dbReference>
<dbReference type="NCBIfam" id="TIGR01445">
    <property type="entry name" value="intein_Nterm"/>
    <property type="match status" value="1"/>
</dbReference>
<dbReference type="PROSITE" id="PS50817">
    <property type="entry name" value="INTEIN_N_TER"/>
    <property type="match status" value="1"/>
</dbReference>
<dbReference type="PANTHER" id="PTHR11390">
    <property type="entry name" value="PROKARYOTIC DNA TOPOISOMERASE"/>
    <property type="match status" value="1"/>
</dbReference>
<dbReference type="GO" id="GO:0008270">
    <property type="term" value="F:zinc ion binding"/>
    <property type="evidence" value="ECO:0007669"/>
    <property type="project" value="UniProtKB-KW"/>
</dbReference>
<dbReference type="InterPro" id="IPR013825">
    <property type="entry name" value="Topo_IA_cen_sub2"/>
</dbReference>
<dbReference type="GO" id="GO:0006281">
    <property type="term" value="P:DNA repair"/>
    <property type="evidence" value="ECO:0007669"/>
    <property type="project" value="TreeGrafter"/>
</dbReference>
<dbReference type="SUPFAM" id="SSF47413">
    <property type="entry name" value="lambda repressor-like DNA-binding domains"/>
    <property type="match status" value="1"/>
</dbReference>
<sequence>MVALIICEKPSVAKKIAEALGKPKKKSIYGVPYYELERNGKKILVASAVGHLFTLVEKKEGKFGEYPVFDIDWVPASIEEGKKYVENYIKALKKLSKEADEFYVATDWDIEGELIGYHALYYCCGKKNAKRMRFSSLTKKEIVKAFENPDTIDFGLVDAGDSRHKVDWYFGINVSRALMEAIRAVKRWKTMSTGRVQGPALAFLVERELEIKRFVPKPYWVISALLDEKLNATHEKEKFWDEKEANQVYKKIKDVKEGIVVEVKKRKKKIKPNPPFDLGTLQREAYRIYKFSPKKTQEIAQRLYEKSLCSYPRTSSQKLPKDKKYLEDVLSIIKNHPIYGKYAERILKENLKPIEGKKEDPAHPAIHIVDIPKEKLSEEEEKIYDLIARRTLAAFWDDAEREYCNITIDIGGEKFKLSGSRTVKEGWHEIYYFTKFDEIELPPLKKNEKIKVEKINIERKETKPPKRYTVASIIKELESRKLGTKCLTPNTLIKVEIDNIIKYIKIENLFELLNDRFKDGNVEFAINNKNIKCFSYDTDEIKSIFKYISKRKLEKNESVYKIEFEDGSFIEVTEEHPILIYDGDGEFKYIRAKDLKKGMKTISSIKYDDKEGDVICTWEKFIEICNEKSKLYGISEDIGKIREKLGMSKYKFAKKYGLSCSSVWKYEKNKRIPIYLFKKLDLKKPNYIASTNKNVIIKNPFPLKISSSLVRILAHLIGDGSIDKEKIKRENCYDFRYHNTNIDLIKQFVEDIERVFGIKLTIKKAKKRKNQKLKYYVQVPSVVGRIISILFKEVIEKNAPKIPKEFYPEFIGALFDDEGCAIEKEGKAFISNTNLELLKDVKEMLLELGIKSRIDEKQFKLFIKGRKNIQKFLNIIPFISVDKKQKLINALSNKYKWKDCSVVKKEKEIIKVLGLYGAIDLNELSKKTKLPASVVREYIKEFIKNGIVEEIVSDNKKIVYTLKIPPHKTFYRYIGEKVINKDFITKTISNIKKINYNGYVYDIINSEYSNFIANNIVVHNSTRAEIIDKLISRGYVVDDGSLRVTDLGIAVIETLKKFCPEIIDEKMTRDLEEKLELIQSGKIKKEDVLKEAEEKLREILKKFKEKEKEIGKELVSKIDSTNKKLKTIGKCKCGGDLVIIRTKDKKRFVGCTNYPECNITYSLPKKGRIKVLNETCESCGLPVIGIDGQKLCINPECPSKMPKENIEDLKESINNGKKICPKCGGKLVIKNGIYGAFLGCENYPKCKYTEKIKKNNGEVVGKCPKCGGDLVKKNGKYGEFIGCSNYPKCRYTEKFKK</sequence>
<feature type="domain" description="Toprim" evidence="16">
    <location>
        <begin position="2"/>
        <end position="139"/>
    </location>
</feature>
<dbReference type="Pfam" id="PF14528">
    <property type="entry name" value="LAGLIDADG_3"/>
    <property type="match status" value="1"/>
</dbReference>
<name>F6BCW5_METIK</name>
<dbReference type="OrthoDB" id="30963at2157"/>
<feature type="site" description="Interaction with DNA" evidence="13">
    <location>
        <position position="163"/>
    </location>
</feature>
<dbReference type="PROSITE" id="PS50818">
    <property type="entry name" value="INTEIN_C_TER"/>
    <property type="match status" value="1"/>
</dbReference>
<evidence type="ECO:0000256" key="11">
    <source>
        <dbReference type="ARBA" id="ARBA00023125"/>
    </source>
</evidence>
<dbReference type="GO" id="GO:0016539">
    <property type="term" value="P:intein-mediated protein splicing"/>
    <property type="evidence" value="ECO:0007669"/>
    <property type="project" value="InterPro"/>
</dbReference>
<keyword evidence="10 13" id="KW-0799">Topoisomerase</keyword>
<keyword evidence="7" id="KW-0862">Zinc</keyword>
<dbReference type="Pfam" id="PF01396">
    <property type="entry name" value="Zn_ribbon_Top1"/>
    <property type="match status" value="3"/>
</dbReference>
<evidence type="ECO:0000259" key="16">
    <source>
        <dbReference type="PROSITE" id="PS50880"/>
    </source>
</evidence>
<dbReference type="InterPro" id="IPR003587">
    <property type="entry name" value="Hint_dom_N"/>
</dbReference>
<dbReference type="InterPro" id="IPR034144">
    <property type="entry name" value="TOPRIM_TopoIII"/>
</dbReference>
<organism evidence="19">
    <name type="scientific">Methanotorris igneus (strain DSM 5666 / JCM 11834 / Kol 5)</name>
    <dbReference type="NCBI Taxonomy" id="880724"/>
    <lineage>
        <taxon>Archaea</taxon>
        <taxon>Methanobacteriati</taxon>
        <taxon>Methanobacteriota</taxon>
        <taxon>Methanomada group</taxon>
        <taxon>Methanococci</taxon>
        <taxon>Methanococcales</taxon>
        <taxon>Methanocaldococcaceae</taxon>
        <taxon>Methanotorris</taxon>
    </lineage>
</organism>
<evidence type="ECO:0000256" key="3">
    <source>
        <dbReference type="ARBA" id="ARBA00022723"/>
    </source>
</evidence>
<dbReference type="Proteomes" id="UP000009227">
    <property type="component" value="Chromosome"/>
</dbReference>
<evidence type="ECO:0000256" key="13">
    <source>
        <dbReference type="HAMAP-Rule" id="MF_00952"/>
    </source>
</evidence>
<comment type="catalytic activity">
    <reaction evidence="1 13">
        <text>ATP-independent breakage of single-stranded DNA, followed by passage and rejoining.</text>
        <dbReference type="EC" id="5.6.2.1"/>
    </reaction>
</comment>
<dbReference type="InterPro" id="IPR023405">
    <property type="entry name" value="Topo_IA_core_domain"/>
</dbReference>
<dbReference type="HOGENOM" id="CLU_002929_5_5_2"/>
<dbReference type="InterPro" id="IPR000380">
    <property type="entry name" value="Topo_IA"/>
</dbReference>
<dbReference type="CDD" id="cd00093">
    <property type="entry name" value="HTH_XRE"/>
    <property type="match status" value="1"/>
</dbReference>
<keyword evidence="8" id="KW-0460">Magnesium</keyword>
<comment type="similarity">
    <text evidence="2 13">Belongs to the type IA topoisomerase family.</text>
</comment>
<dbReference type="InterPro" id="IPR005739">
    <property type="entry name" value="TopoI_arch"/>
</dbReference>
<evidence type="ECO:0000256" key="10">
    <source>
        <dbReference type="ARBA" id="ARBA00023029"/>
    </source>
</evidence>
<feature type="domain" description="Topo IA-type catalytic" evidence="17">
    <location>
        <begin position="153"/>
        <end position="570"/>
    </location>
</feature>
<evidence type="ECO:0000256" key="1">
    <source>
        <dbReference type="ARBA" id="ARBA00000213"/>
    </source>
</evidence>
<keyword evidence="11 13" id="KW-0238">DNA-binding</keyword>
<evidence type="ECO:0000256" key="5">
    <source>
        <dbReference type="ARBA" id="ARBA00022771"/>
    </source>
</evidence>
<feature type="site" description="Interaction with DNA" evidence="13">
    <location>
        <position position="313"/>
    </location>
</feature>
<reference evidence="18 19" key="1">
    <citation type="submission" date="2011-05" db="EMBL/GenBank/DDBJ databases">
        <title>Complete sequence of Methanotorris igneus Kol 5.</title>
        <authorList>
            <consortium name="US DOE Joint Genome Institute"/>
            <person name="Lucas S."/>
            <person name="Han J."/>
            <person name="Lapidus A."/>
            <person name="Cheng J.-F."/>
            <person name="Goodwin L."/>
            <person name="Pitluck S."/>
            <person name="Peters L."/>
            <person name="Mikhailova N."/>
            <person name="Chertkov O."/>
            <person name="Han C."/>
            <person name="Tapia R."/>
            <person name="Land M."/>
            <person name="Hauser L."/>
            <person name="Kyrpides N."/>
            <person name="Ivanova N."/>
            <person name="Pagani I."/>
            <person name="Sieprawska-Lupa M."/>
            <person name="Whitman W."/>
            <person name="Woyke T."/>
        </authorList>
    </citation>
    <scope>NUCLEOTIDE SEQUENCE [LARGE SCALE GENOMIC DNA]</scope>
    <source>
        <strain evidence="19">DSM 5666 / JCM 11834 / Kol 5</strain>
    </source>
</reference>
<dbReference type="NCBIfam" id="TIGR01057">
    <property type="entry name" value="topA_arch"/>
    <property type="match status" value="1"/>
</dbReference>
<dbReference type="STRING" id="880724.Metig_0780"/>
<dbReference type="PANTHER" id="PTHR11390:SF26">
    <property type="entry name" value="DNA TOPOISOMERASE 1"/>
    <property type="match status" value="1"/>
</dbReference>
<evidence type="ECO:0000259" key="15">
    <source>
        <dbReference type="PROSITE" id="PS50819"/>
    </source>
</evidence>
<evidence type="ECO:0000256" key="9">
    <source>
        <dbReference type="ARBA" id="ARBA00023000"/>
    </source>
</evidence>
<dbReference type="HAMAP" id="MF_00952">
    <property type="entry name" value="Topoisom_1_prok"/>
    <property type="match status" value="1"/>
</dbReference>
<dbReference type="GO" id="GO:0003677">
    <property type="term" value="F:DNA binding"/>
    <property type="evidence" value="ECO:0007669"/>
    <property type="project" value="UniProtKB-KW"/>
</dbReference>
<keyword evidence="12 13" id="KW-0413">Isomerase</keyword>
<dbReference type="PROSITE" id="PS52039">
    <property type="entry name" value="TOPO_IA_2"/>
    <property type="match status" value="2"/>
</dbReference>
<evidence type="ECO:0000256" key="12">
    <source>
        <dbReference type="ARBA" id="ARBA00023235"/>
    </source>
</evidence>
<proteinExistence type="inferred from homology"/>
<evidence type="ECO:0000256" key="14">
    <source>
        <dbReference type="SAM" id="Coils"/>
    </source>
</evidence>
<dbReference type="Gene3D" id="2.70.20.10">
    <property type="entry name" value="Topoisomerase I, domain 3"/>
    <property type="match status" value="1"/>
</dbReference>
<evidence type="ECO:0000313" key="18">
    <source>
        <dbReference type="EMBL" id="AEF96326.1"/>
    </source>
</evidence>
<dbReference type="Gene3D" id="3.10.28.10">
    <property type="entry name" value="Homing endonucleases"/>
    <property type="match status" value="1"/>
</dbReference>
<dbReference type="SUPFAM" id="SSF55608">
    <property type="entry name" value="Homing endonucleases"/>
    <property type="match status" value="1"/>
</dbReference>
<dbReference type="SUPFAM" id="SSF57783">
    <property type="entry name" value="Zinc beta-ribbon"/>
    <property type="match status" value="2"/>
</dbReference>
<feature type="coiled-coil region" evidence="14">
    <location>
        <begin position="1082"/>
        <end position="1109"/>
    </location>
</feature>
<gene>
    <name evidence="13" type="primary">topA</name>
    <name evidence="18" type="ordered locus">Metig_0780</name>
</gene>
<dbReference type="InterPro" id="IPR028612">
    <property type="entry name" value="Topoisom_1_IA"/>
</dbReference>
<comment type="function">
    <text evidence="13">Releases the supercoiling and torsional tension of DNA, which is introduced during the DNA replication and transcription, by transiently cleaving and rejoining one strand of the DNA duplex. Introduces a single-strand break via transesterification at a target site in duplex DNA. The scissile phosphodiester is attacked by the catalytic tyrosine of the enzyme, resulting in the formation of a DNA-(5'-phosphotyrosyl)-enzyme intermediate and the expulsion of a 3'-OH DNA strand. The free DNA strand then undergoes passage around the unbroken strand, thus removing DNA supercoils. Finally, in the religation step, the DNA 3'-OH attacks the covalent intermediate to expel the active-site tyrosine and restore the DNA phosphodiester backbone.</text>
</comment>
<dbReference type="InterPro" id="IPR006171">
    <property type="entry name" value="TOPRIM_dom"/>
</dbReference>
<dbReference type="InterPro" id="IPR006141">
    <property type="entry name" value="Intein_N"/>
</dbReference>
<dbReference type="Pfam" id="PF01751">
    <property type="entry name" value="Toprim"/>
    <property type="match status" value="1"/>
</dbReference>
<dbReference type="SMART" id="SM00437">
    <property type="entry name" value="TOP1Ac"/>
    <property type="match status" value="1"/>
</dbReference>
<keyword evidence="4" id="KW-0677">Repeat</keyword>
<dbReference type="SMART" id="SM00305">
    <property type="entry name" value="HintC"/>
    <property type="match status" value="1"/>
</dbReference>
<dbReference type="InterPro" id="IPR004860">
    <property type="entry name" value="LAGLIDADG_dom"/>
</dbReference>
<dbReference type="GO" id="GO:0006310">
    <property type="term" value="P:DNA recombination"/>
    <property type="evidence" value="ECO:0007669"/>
    <property type="project" value="TreeGrafter"/>
</dbReference>
<dbReference type="InterPro" id="IPR013824">
    <property type="entry name" value="Topo_IA_cen_sub1"/>
</dbReference>
<feature type="site" description="Interaction with DNA" evidence="13">
    <location>
        <position position="167"/>
    </location>
</feature>
<dbReference type="Gene3D" id="3.40.50.140">
    <property type="match status" value="1"/>
</dbReference>
<dbReference type="CDD" id="cd00186">
    <property type="entry name" value="TOP1Ac"/>
    <property type="match status" value="1"/>
</dbReference>
<dbReference type="SUPFAM" id="SSF46785">
    <property type="entry name" value="Winged helix' DNA-binding domain"/>
    <property type="match status" value="1"/>
</dbReference>